<dbReference type="EMBL" id="CAJOBC010088870">
    <property type="protein sequence ID" value="CAF4373887.1"/>
    <property type="molecule type" value="Genomic_DNA"/>
</dbReference>
<evidence type="ECO:0000256" key="1">
    <source>
        <dbReference type="ARBA" id="ARBA00022679"/>
    </source>
</evidence>
<keyword evidence="4" id="KW-1185">Reference proteome</keyword>
<dbReference type="InterPro" id="IPR023213">
    <property type="entry name" value="CAT-like_dom_sf"/>
</dbReference>
<dbReference type="Proteomes" id="UP000663829">
    <property type="component" value="Unassembled WGS sequence"/>
</dbReference>
<dbReference type="OrthoDB" id="10001129at2759"/>
<proteinExistence type="predicted"/>
<dbReference type="AlphaFoldDB" id="A0A815U4A8"/>
<dbReference type="InterPro" id="IPR050317">
    <property type="entry name" value="Plant_Fungal_Acyltransferase"/>
</dbReference>
<dbReference type="Gene3D" id="3.30.559.10">
    <property type="entry name" value="Chloramphenicol acetyltransferase-like domain"/>
    <property type="match status" value="2"/>
</dbReference>
<dbReference type="Proteomes" id="UP000681722">
    <property type="component" value="Unassembled WGS sequence"/>
</dbReference>
<dbReference type="Pfam" id="PF02458">
    <property type="entry name" value="Transferase"/>
    <property type="match status" value="1"/>
</dbReference>
<keyword evidence="1" id="KW-0808">Transferase</keyword>
<protein>
    <submittedName>
        <fullName evidence="2">Uncharacterized protein</fullName>
    </submittedName>
</protein>
<dbReference type="PANTHER" id="PTHR31642:SF310">
    <property type="entry name" value="FATTY ALCOHOL:CAFFEOYL-COA ACYLTRANSFERASE"/>
    <property type="match status" value="1"/>
</dbReference>
<sequence length="403" mass="46540">MLSTSEEDYLSLSDIIMPHVYIRSLLIYNYHIVDLEQSLNEYLHLYCPQAFKRIVYDDNNMMGGRIIDCEDEEERQMFSRESRPNESISKYLDDDSLVEDVFPYGMIPTDSSPLIFIHQINLQDGTLLAIGCHHYLSDGHGFSTLGQRFSLWLKEKTSSLFDHDRSKLKRLAASSSIEFDHPEMSIIEPVYPLSNLFPMETIVKRYTKKYLFDKLNITNKNGIVSMNDVIVAWLTQMISQIRRVPSQSTVKVGMAMSGRTLLPGIDANYFGNCSFYLCLSFSMSDLDDLTVDELAQRINIEKRKPMRREYIQSALAYIDKHYRTSTIHLGWQAIGGYDLSFSNWTRFPLYKCDFGQGEAKHFKLSPIKSDGLIYILPTPNNDQIELYIALQHEHAQLLLSKLI</sequence>
<evidence type="ECO:0000313" key="3">
    <source>
        <dbReference type="EMBL" id="CAF4373887.1"/>
    </source>
</evidence>
<dbReference type="PANTHER" id="PTHR31642">
    <property type="entry name" value="TRICHOTHECENE 3-O-ACETYLTRANSFERASE"/>
    <property type="match status" value="1"/>
</dbReference>
<gene>
    <name evidence="2" type="ORF">GPM918_LOCUS37223</name>
    <name evidence="3" type="ORF">SRO942_LOCUS37983</name>
</gene>
<reference evidence="2" key="1">
    <citation type="submission" date="2021-02" db="EMBL/GenBank/DDBJ databases">
        <authorList>
            <person name="Nowell W R."/>
        </authorList>
    </citation>
    <scope>NUCLEOTIDE SEQUENCE</scope>
</reference>
<dbReference type="GO" id="GO:0016747">
    <property type="term" value="F:acyltransferase activity, transferring groups other than amino-acyl groups"/>
    <property type="evidence" value="ECO:0007669"/>
    <property type="project" value="TreeGrafter"/>
</dbReference>
<accession>A0A815U4A8</accession>
<comment type="caution">
    <text evidence="2">The sequence shown here is derived from an EMBL/GenBank/DDBJ whole genome shotgun (WGS) entry which is preliminary data.</text>
</comment>
<name>A0A815U4A8_9BILA</name>
<dbReference type="EMBL" id="CAJNOQ010023328">
    <property type="protein sequence ID" value="CAF1513568.1"/>
    <property type="molecule type" value="Genomic_DNA"/>
</dbReference>
<evidence type="ECO:0000313" key="2">
    <source>
        <dbReference type="EMBL" id="CAF1513568.1"/>
    </source>
</evidence>
<evidence type="ECO:0000313" key="4">
    <source>
        <dbReference type="Proteomes" id="UP000663829"/>
    </source>
</evidence>
<organism evidence="2 4">
    <name type="scientific">Didymodactylos carnosus</name>
    <dbReference type="NCBI Taxonomy" id="1234261"/>
    <lineage>
        <taxon>Eukaryota</taxon>
        <taxon>Metazoa</taxon>
        <taxon>Spiralia</taxon>
        <taxon>Gnathifera</taxon>
        <taxon>Rotifera</taxon>
        <taxon>Eurotatoria</taxon>
        <taxon>Bdelloidea</taxon>
        <taxon>Philodinida</taxon>
        <taxon>Philodinidae</taxon>
        <taxon>Didymodactylos</taxon>
    </lineage>
</organism>